<keyword evidence="3" id="KW-1185">Reference proteome</keyword>
<evidence type="ECO:0000313" key="3">
    <source>
        <dbReference type="Proteomes" id="UP000182471"/>
    </source>
</evidence>
<evidence type="ECO:0000313" key="2">
    <source>
        <dbReference type="EMBL" id="SES15308.1"/>
    </source>
</evidence>
<proteinExistence type="predicted"/>
<organism evidence="2 3">
    <name type="scientific">Lachnobacterium bovis</name>
    <dbReference type="NCBI Taxonomy" id="140626"/>
    <lineage>
        <taxon>Bacteria</taxon>
        <taxon>Bacillati</taxon>
        <taxon>Bacillota</taxon>
        <taxon>Clostridia</taxon>
        <taxon>Lachnospirales</taxon>
        <taxon>Lachnospiraceae</taxon>
        <taxon>Lachnobacterium</taxon>
    </lineage>
</organism>
<protein>
    <submittedName>
        <fullName evidence="2">Uncharacterized protein</fullName>
    </submittedName>
</protein>
<keyword evidence="1" id="KW-1133">Transmembrane helix</keyword>
<sequence length="324" mass="38181">MKKNFLDKIIDIKFFYFLVFFLIIIGIIKRNIPSREEMLKMEIAKYEDSRGEYYNEKIDYLHGKEAHLKGVEADYPTESLFKNVKTVYKNGNDFCIVKKAGTRNSYVYDMQVDDKKILSYDARIYRRNCENISYDNLFCPKAEIEIFNTNTKKVEKRVDVIAEVKRILGGNENFQRNITKVEGYESLSQEDKAAILVEKSFENPIICTDKSGKRIMVFEIPKQEDYKTRDSFEYLAYYIDEEQMKMISYDELPNQIKETELKYDADDRVLSALKNETQELNSYCLKNYMDKSAFETLLDSNKIKYRATYLSDVAKTPVHIKMLG</sequence>
<dbReference type="EMBL" id="FOGW01000054">
    <property type="protein sequence ID" value="SES15308.1"/>
    <property type="molecule type" value="Genomic_DNA"/>
</dbReference>
<dbReference type="Proteomes" id="UP000182471">
    <property type="component" value="Unassembled WGS sequence"/>
</dbReference>
<evidence type="ECO:0000256" key="1">
    <source>
        <dbReference type="SAM" id="Phobius"/>
    </source>
</evidence>
<feature type="transmembrane region" description="Helical" evidence="1">
    <location>
        <begin position="12"/>
        <end position="28"/>
    </location>
</feature>
<feature type="non-terminal residue" evidence="2">
    <location>
        <position position="324"/>
    </location>
</feature>
<keyword evidence="1" id="KW-0812">Transmembrane</keyword>
<accession>A0A1H9V111</accession>
<gene>
    <name evidence="2" type="ORF">SAMN02910429_02349</name>
</gene>
<dbReference type="AlphaFoldDB" id="A0A1H9V111"/>
<keyword evidence="1" id="KW-0472">Membrane</keyword>
<dbReference type="InterPro" id="IPR030934">
    <property type="entry name" value="Intein_C"/>
</dbReference>
<reference evidence="3" key="1">
    <citation type="submission" date="2016-10" db="EMBL/GenBank/DDBJ databases">
        <authorList>
            <person name="Varghese N."/>
            <person name="Submissions S."/>
        </authorList>
    </citation>
    <scope>NUCLEOTIDE SEQUENCE [LARGE SCALE GENOMIC DNA]</scope>
    <source>
        <strain evidence="3">S1b</strain>
    </source>
</reference>
<name>A0A1H9V111_9FIRM</name>
<dbReference type="PROSITE" id="PS50818">
    <property type="entry name" value="INTEIN_C_TER"/>
    <property type="match status" value="1"/>
</dbReference>